<dbReference type="SUPFAM" id="SSF48726">
    <property type="entry name" value="Immunoglobulin"/>
    <property type="match status" value="2"/>
</dbReference>
<dbReference type="Pfam" id="PF07686">
    <property type="entry name" value="V-set"/>
    <property type="match status" value="2"/>
</dbReference>
<protein>
    <recommendedName>
        <fullName evidence="14">Ig-like domain-containing protein</fullName>
    </recommendedName>
</protein>
<keyword evidence="16" id="KW-1185">Reference proteome</keyword>
<dbReference type="GO" id="GO:0031295">
    <property type="term" value="P:T cell costimulation"/>
    <property type="evidence" value="ECO:0007669"/>
    <property type="project" value="TreeGrafter"/>
</dbReference>
<keyword evidence="2" id="KW-1003">Cell membrane</keyword>
<dbReference type="PROSITE" id="PS50835">
    <property type="entry name" value="IG_LIKE"/>
    <property type="match status" value="2"/>
</dbReference>
<evidence type="ECO:0000256" key="12">
    <source>
        <dbReference type="SAM" id="Phobius"/>
    </source>
</evidence>
<sequence>MRDHLYLFFFMIQFSTGCILSNEYQIIEITGYTGGSVVLPCSCAHPQSTANTFTWQFDGGGRGWISVFEDEEYSGRRVLFNERSPQNLSLLISDLRQEDQGYYKCETKQYTFIHLTVKGCDLVQNTKKLNEVTGYAGESVVLPCSCSELLTKPEQIRWMYYVEKVYKEIYPNEKIERHKNRVKLLNQTSPGNLSLHISALTAEDEGDYYCSVSSQTVSYRLRVEVTLGTEKPHIHTSISLSTHQPSHQTQELPPHQQPHDTSQYVFILLGVILSVLLLALIYWRCRGGRNVKTVTKDEEELNREQDNQDDVTYSSVVHVKTAATPVHIESDPAEHTEYAPFKLKR</sequence>
<keyword evidence="5 12" id="KW-1133">Transmembrane helix</keyword>
<dbReference type="GO" id="GO:0071222">
    <property type="term" value="P:cellular response to lipopolysaccharide"/>
    <property type="evidence" value="ECO:0007669"/>
    <property type="project" value="TreeGrafter"/>
</dbReference>
<dbReference type="GO" id="GO:0042130">
    <property type="term" value="P:negative regulation of T cell proliferation"/>
    <property type="evidence" value="ECO:0007669"/>
    <property type="project" value="TreeGrafter"/>
</dbReference>
<evidence type="ECO:0000256" key="5">
    <source>
        <dbReference type="ARBA" id="ARBA00022989"/>
    </source>
</evidence>
<dbReference type="InterPro" id="IPR003599">
    <property type="entry name" value="Ig_sub"/>
</dbReference>
<dbReference type="InterPro" id="IPR013106">
    <property type="entry name" value="Ig_V-set"/>
</dbReference>
<accession>A0AAW2AWS5</accession>
<organism evidence="15 16">
    <name type="scientific">Culter alburnus</name>
    <name type="common">Topmouth culter</name>
    <dbReference type="NCBI Taxonomy" id="194366"/>
    <lineage>
        <taxon>Eukaryota</taxon>
        <taxon>Metazoa</taxon>
        <taxon>Chordata</taxon>
        <taxon>Craniata</taxon>
        <taxon>Vertebrata</taxon>
        <taxon>Euteleostomi</taxon>
        <taxon>Actinopterygii</taxon>
        <taxon>Neopterygii</taxon>
        <taxon>Teleostei</taxon>
        <taxon>Ostariophysi</taxon>
        <taxon>Cypriniformes</taxon>
        <taxon>Xenocyprididae</taxon>
        <taxon>Xenocypridinae</taxon>
        <taxon>Culter</taxon>
    </lineage>
</organism>
<keyword evidence="7" id="KW-1015">Disulfide bond</keyword>
<dbReference type="GO" id="GO:0006955">
    <property type="term" value="P:immune response"/>
    <property type="evidence" value="ECO:0007669"/>
    <property type="project" value="TreeGrafter"/>
</dbReference>
<feature type="transmembrane region" description="Helical" evidence="12">
    <location>
        <begin position="264"/>
        <end position="283"/>
    </location>
</feature>
<dbReference type="InterPro" id="IPR051713">
    <property type="entry name" value="T-cell_Activation_Regulation"/>
</dbReference>
<dbReference type="PANTHER" id="PTHR25466:SF14">
    <property type="entry name" value="BUTYROPHILIN SUBFAMILY 2 MEMBER A2-LIKE-RELATED"/>
    <property type="match status" value="1"/>
</dbReference>
<evidence type="ECO:0000256" key="10">
    <source>
        <dbReference type="ARBA" id="ARBA00023319"/>
    </source>
</evidence>
<dbReference type="InterPro" id="IPR013783">
    <property type="entry name" value="Ig-like_fold"/>
</dbReference>
<dbReference type="PROSITE" id="PS51257">
    <property type="entry name" value="PROKAR_LIPOPROTEIN"/>
    <property type="match status" value="1"/>
</dbReference>
<keyword evidence="6 12" id="KW-0472">Membrane</keyword>
<evidence type="ECO:0000256" key="9">
    <source>
        <dbReference type="ARBA" id="ARBA00023180"/>
    </source>
</evidence>
<evidence type="ECO:0000313" key="15">
    <source>
        <dbReference type="EMBL" id="KAK9976545.1"/>
    </source>
</evidence>
<proteinExistence type="predicted"/>
<name>A0AAW2AWS5_CULAL</name>
<evidence type="ECO:0000256" key="7">
    <source>
        <dbReference type="ARBA" id="ARBA00023157"/>
    </source>
</evidence>
<keyword evidence="8" id="KW-0675">Receptor</keyword>
<keyword evidence="10" id="KW-0393">Immunoglobulin domain</keyword>
<comment type="caution">
    <text evidence="15">The sequence shown here is derived from an EMBL/GenBank/DDBJ whole genome shotgun (WGS) entry which is preliminary data.</text>
</comment>
<dbReference type="SMART" id="SM00408">
    <property type="entry name" value="IGc2"/>
    <property type="match status" value="2"/>
</dbReference>
<dbReference type="SMART" id="SM00409">
    <property type="entry name" value="IG"/>
    <property type="match status" value="2"/>
</dbReference>
<evidence type="ECO:0000256" key="1">
    <source>
        <dbReference type="ARBA" id="ARBA00004251"/>
    </source>
</evidence>
<feature type="domain" description="Ig-like" evidence="14">
    <location>
        <begin position="34"/>
        <end position="116"/>
    </location>
</feature>
<evidence type="ECO:0000256" key="6">
    <source>
        <dbReference type="ARBA" id="ARBA00023136"/>
    </source>
</evidence>
<comment type="subcellular location">
    <subcellularLocation>
        <location evidence="1">Cell membrane</location>
        <topology evidence="1">Single-pass type I membrane protein</topology>
    </subcellularLocation>
</comment>
<dbReference type="SMART" id="SM00406">
    <property type="entry name" value="IGv"/>
    <property type="match status" value="2"/>
</dbReference>
<feature type="domain" description="Ig-like" evidence="14">
    <location>
        <begin position="137"/>
        <end position="226"/>
    </location>
</feature>
<feature type="region of interest" description="Disordered" evidence="11">
    <location>
        <begin position="238"/>
        <end position="257"/>
    </location>
</feature>
<keyword evidence="3 12" id="KW-0812">Transmembrane</keyword>
<evidence type="ECO:0000256" key="8">
    <source>
        <dbReference type="ARBA" id="ARBA00023170"/>
    </source>
</evidence>
<evidence type="ECO:0000256" key="2">
    <source>
        <dbReference type="ARBA" id="ARBA00022475"/>
    </source>
</evidence>
<feature type="signal peptide" evidence="13">
    <location>
        <begin position="1"/>
        <end position="21"/>
    </location>
</feature>
<dbReference type="AlphaFoldDB" id="A0AAW2AWS5"/>
<dbReference type="Proteomes" id="UP001479290">
    <property type="component" value="Unassembled WGS sequence"/>
</dbReference>
<feature type="chain" id="PRO_5043732878" description="Ig-like domain-containing protein" evidence="13">
    <location>
        <begin position="22"/>
        <end position="345"/>
    </location>
</feature>
<dbReference type="InterPro" id="IPR003598">
    <property type="entry name" value="Ig_sub2"/>
</dbReference>
<keyword evidence="9" id="KW-0325">Glycoprotein</keyword>
<dbReference type="Gene3D" id="2.60.40.10">
    <property type="entry name" value="Immunoglobulins"/>
    <property type="match status" value="2"/>
</dbReference>
<keyword evidence="4 13" id="KW-0732">Signal</keyword>
<dbReference type="GO" id="GO:0042102">
    <property type="term" value="P:positive regulation of T cell proliferation"/>
    <property type="evidence" value="ECO:0007669"/>
    <property type="project" value="TreeGrafter"/>
</dbReference>
<dbReference type="GO" id="GO:0009897">
    <property type="term" value="C:external side of plasma membrane"/>
    <property type="evidence" value="ECO:0007669"/>
    <property type="project" value="TreeGrafter"/>
</dbReference>
<evidence type="ECO:0000256" key="11">
    <source>
        <dbReference type="SAM" id="MobiDB-lite"/>
    </source>
</evidence>
<evidence type="ECO:0000256" key="3">
    <source>
        <dbReference type="ARBA" id="ARBA00022692"/>
    </source>
</evidence>
<evidence type="ECO:0000256" key="4">
    <source>
        <dbReference type="ARBA" id="ARBA00022729"/>
    </source>
</evidence>
<dbReference type="EMBL" id="JAWDJR010000004">
    <property type="protein sequence ID" value="KAK9976545.1"/>
    <property type="molecule type" value="Genomic_DNA"/>
</dbReference>
<dbReference type="GO" id="GO:0007166">
    <property type="term" value="P:cell surface receptor signaling pathway"/>
    <property type="evidence" value="ECO:0007669"/>
    <property type="project" value="TreeGrafter"/>
</dbReference>
<evidence type="ECO:0000313" key="16">
    <source>
        <dbReference type="Proteomes" id="UP001479290"/>
    </source>
</evidence>
<evidence type="ECO:0000256" key="13">
    <source>
        <dbReference type="SAM" id="SignalP"/>
    </source>
</evidence>
<dbReference type="InterPro" id="IPR007110">
    <property type="entry name" value="Ig-like_dom"/>
</dbReference>
<evidence type="ECO:0000259" key="14">
    <source>
        <dbReference type="PROSITE" id="PS50835"/>
    </source>
</evidence>
<dbReference type="InterPro" id="IPR036179">
    <property type="entry name" value="Ig-like_dom_sf"/>
</dbReference>
<reference evidence="15 16" key="1">
    <citation type="submission" date="2024-05" db="EMBL/GenBank/DDBJ databases">
        <title>A high-quality chromosomal-level genome assembly of Topmouth culter (Culter alburnus).</title>
        <authorList>
            <person name="Zhao H."/>
        </authorList>
    </citation>
    <scope>NUCLEOTIDE SEQUENCE [LARGE SCALE GENOMIC DNA]</scope>
    <source>
        <strain evidence="15">CATC2023</strain>
        <tissue evidence="15">Muscle</tissue>
    </source>
</reference>
<feature type="compositionally biased region" description="Polar residues" evidence="11">
    <location>
        <begin position="238"/>
        <end position="251"/>
    </location>
</feature>
<gene>
    <name evidence="15" type="ORF">ABG768_021750</name>
</gene>
<dbReference type="PANTHER" id="PTHR25466">
    <property type="entry name" value="T-LYMPHOCYTE ACTIVATION ANTIGEN"/>
    <property type="match status" value="1"/>
</dbReference>